<gene>
    <name evidence="1" type="ORF">R3P38DRAFT_3190051</name>
</gene>
<keyword evidence="2" id="KW-1185">Reference proteome</keyword>
<proteinExistence type="predicted"/>
<comment type="caution">
    <text evidence="1">The sequence shown here is derived from an EMBL/GenBank/DDBJ whole genome shotgun (WGS) entry which is preliminary data.</text>
</comment>
<evidence type="ECO:0000313" key="2">
    <source>
        <dbReference type="Proteomes" id="UP001362999"/>
    </source>
</evidence>
<dbReference type="EMBL" id="JAWWNJ010000028">
    <property type="protein sequence ID" value="KAK7028456.1"/>
    <property type="molecule type" value="Genomic_DNA"/>
</dbReference>
<dbReference type="Proteomes" id="UP001362999">
    <property type="component" value="Unassembled WGS sequence"/>
</dbReference>
<name>A0AAW0BPH2_9AGAR</name>
<dbReference type="AlphaFoldDB" id="A0AAW0BPH2"/>
<accession>A0AAW0BPH2</accession>
<evidence type="ECO:0000313" key="1">
    <source>
        <dbReference type="EMBL" id="KAK7028456.1"/>
    </source>
</evidence>
<reference evidence="1 2" key="1">
    <citation type="journal article" date="2024" name="J Genomics">
        <title>Draft genome sequencing and assembly of Favolaschia claudopus CIRM-BRFM 2984 isolated from oak limbs.</title>
        <authorList>
            <person name="Navarro D."/>
            <person name="Drula E."/>
            <person name="Chaduli D."/>
            <person name="Cazenave R."/>
            <person name="Ahrendt S."/>
            <person name="Wang J."/>
            <person name="Lipzen A."/>
            <person name="Daum C."/>
            <person name="Barry K."/>
            <person name="Grigoriev I.V."/>
            <person name="Favel A."/>
            <person name="Rosso M.N."/>
            <person name="Martin F."/>
        </authorList>
    </citation>
    <scope>NUCLEOTIDE SEQUENCE [LARGE SCALE GENOMIC DNA]</scope>
    <source>
        <strain evidence="1 2">CIRM-BRFM 2984</strain>
    </source>
</reference>
<organism evidence="1 2">
    <name type="scientific">Favolaschia claudopus</name>
    <dbReference type="NCBI Taxonomy" id="2862362"/>
    <lineage>
        <taxon>Eukaryota</taxon>
        <taxon>Fungi</taxon>
        <taxon>Dikarya</taxon>
        <taxon>Basidiomycota</taxon>
        <taxon>Agaricomycotina</taxon>
        <taxon>Agaricomycetes</taxon>
        <taxon>Agaricomycetidae</taxon>
        <taxon>Agaricales</taxon>
        <taxon>Marasmiineae</taxon>
        <taxon>Mycenaceae</taxon>
        <taxon>Favolaschia</taxon>
    </lineage>
</organism>
<protein>
    <submittedName>
        <fullName evidence="1">Uncharacterized protein</fullName>
    </submittedName>
</protein>
<sequence>MATSSSNYIICDAALLLPVPFPPKPPLLVLSATSHEIAVHLESYMTLRDNSSHSPFMPTKLKKLLSPPTRRHRDLFLSWPALRLPSSHPLFTSAPLPLW</sequence>